<name>A0ABY7YQR9_9HYPH</name>
<dbReference type="SUPFAM" id="SSF53067">
    <property type="entry name" value="Actin-like ATPase domain"/>
    <property type="match status" value="2"/>
</dbReference>
<dbReference type="PANTHER" id="PTHR43190">
    <property type="entry name" value="N-ACETYL-D-GLUCOSAMINE KINASE"/>
    <property type="match status" value="1"/>
</dbReference>
<dbReference type="RefSeq" id="WP_282219920.1">
    <property type="nucleotide sequence ID" value="NZ_CP118246.1"/>
</dbReference>
<proteinExistence type="predicted"/>
<evidence type="ECO:0000313" key="3">
    <source>
        <dbReference type="Proteomes" id="UP001220530"/>
    </source>
</evidence>
<accession>A0ABY7YQR9</accession>
<dbReference type="Pfam" id="PF01869">
    <property type="entry name" value="BcrAD_BadFG"/>
    <property type="match status" value="1"/>
</dbReference>
<keyword evidence="3" id="KW-1185">Reference proteome</keyword>
<evidence type="ECO:0000259" key="1">
    <source>
        <dbReference type="Pfam" id="PF01869"/>
    </source>
</evidence>
<dbReference type="InterPro" id="IPR043129">
    <property type="entry name" value="ATPase_NBD"/>
</dbReference>
<gene>
    <name evidence="2" type="ORF">PSQ19_05390</name>
</gene>
<sequence length="331" mass="34780">MTPLILGIDGGGSKTQLNLVDRTGLVVHYGRVGGTNLADNPHWLEALETLLASTEPFRSDIVQAVVAIGGYRENPVLDRRVEDALKTLLVGIPTVIDNDVYVAHDAAFLGAGGVLLIAGTGSMAVSRSGAGTLTRTGGWGELFGDEGSAYWIGREALSLATRALDGRGQATRLVDDLPWRFAGAPEDRLAAIFEWIGALHHPRSQIAALAATTIAIAEDNDPVARSLIDAAVVHLSAHVHAGRRSGGFGTEGAWSMLGGLSASPLIRSGLERQLGPMVTPALPPCGGALWRASKLADWSIDTHWLAQLGQQLGAQTRQHSVPTTQFSNTGS</sequence>
<reference evidence="2 3" key="1">
    <citation type="submission" date="2023-02" db="EMBL/GenBank/DDBJ databases">
        <title>Devosia algicola sp. nov., isolated from the phycosphere of marine algae.</title>
        <authorList>
            <person name="Kim J.M."/>
            <person name="Lee J.K."/>
            <person name="Choi B.J."/>
            <person name="Bayburt H."/>
            <person name="Jeon C.O."/>
        </authorList>
    </citation>
    <scope>NUCLEOTIDE SEQUENCE [LARGE SCALE GENOMIC DNA]</scope>
    <source>
        <strain evidence="2 3">G20-9</strain>
    </source>
</reference>
<dbReference type="CDD" id="cd24007">
    <property type="entry name" value="ASKHA_NBD_eukNAGK-like"/>
    <property type="match status" value="1"/>
</dbReference>
<evidence type="ECO:0000313" key="2">
    <source>
        <dbReference type="EMBL" id="WDR03527.1"/>
    </source>
</evidence>
<feature type="domain" description="ATPase BadF/BadG/BcrA/BcrD type" evidence="1">
    <location>
        <begin position="6"/>
        <end position="263"/>
    </location>
</feature>
<dbReference type="EMBL" id="CP118246">
    <property type="protein sequence ID" value="WDR03527.1"/>
    <property type="molecule type" value="Genomic_DNA"/>
</dbReference>
<dbReference type="InterPro" id="IPR002731">
    <property type="entry name" value="ATPase_BadF"/>
</dbReference>
<dbReference type="InterPro" id="IPR052519">
    <property type="entry name" value="Euk-type_GlcNAc_Kinase"/>
</dbReference>
<organism evidence="2 3">
    <name type="scientific">Devosia algicola</name>
    <dbReference type="NCBI Taxonomy" id="3026418"/>
    <lineage>
        <taxon>Bacteria</taxon>
        <taxon>Pseudomonadati</taxon>
        <taxon>Pseudomonadota</taxon>
        <taxon>Alphaproteobacteria</taxon>
        <taxon>Hyphomicrobiales</taxon>
        <taxon>Devosiaceae</taxon>
        <taxon>Devosia</taxon>
    </lineage>
</organism>
<protein>
    <submittedName>
        <fullName evidence="2">BadF/BadG/BcrA/BcrD ATPase family protein</fullName>
    </submittedName>
</protein>
<dbReference type="Proteomes" id="UP001220530">
    <property type="component" value="Chromosome"/>
</dbReference>
<dbReference type="PANTHER" id="PTHR43190:SF3">
    <property type="entry name" value="N-ACETYL-D-GLUCOSAMINE KINASE"/>
    <property type="match status" value="1"/>
</dbReference>
<dbReference type="Gene3D" id="3.30.420.40">
    <property type="match status" value="2"/>
</dbReference>